<protein>
    <submittedName>
        <fullName evidence="1">Cof-type HAD-IIB family hydrolase</fullName>
    </submittedName>
</protein>
<dbReference type="GO" id="GO:0016791">
    <property type="term" value="F:phosphatase activity"/>
    <property type="evidence" value="ECO:0007669"/>
    <property type="project" value="TreeGrafter"/>
</dbReference>
<evidence type="ECO:0000313" key="1">
    <source>
        <dbReference type="EMBL" id="RFN63803.1"/>
    </source>
</evidence>
<dbReference type="EMBL" id="QVJI01000005">
    <property type="protein sequence ID" value="RFN63803.1"/>
    <property type="molecule type" value="Genomic_DNA"/>
</dbReference>
<dbReference type="SUPFAM" id="SSF56784">
    <property type="entry name" value="HAD-like"/>
    <property type="match status" value="1"/>
</dbReference>
<dbReference type="Gene3D" id="3.30.1240.10">
    <property type="match status" value="1"/>
</dbReference>
<dbReference type="Pfam" id="PF08282">
    <property type="entry name" value="Hydrolase_3"/>
    <property type="match status" value="1"/>
</dbReference>
<comment type="caution">
    <text evidence="1">The sequence shown here is derived from an EMBL/GenBank/DDBJ whole genome shotgun (WGS) entry which is preliminary data.</text>
</comment>
<gene>
    <name evidence="1" type="ORF">CH627_04720</name>
</gene>
<dbReference type="PROSITE" id="PS01229">
    <property type="entry name" value="COF_2"/>
    <property type="match status" value="1"/>
</dbReference>
<proteinExistence type="predicted"/>
<dbReference type="SFLD" id="SFLDS00003">
    <property type="entry name" value="Haloacid_Dehalogenase"/>
    <property type="match status" value="1"/>
</dbReference>
<dbReference type="AlphaFoldDB" id="A0A346KAG3"/>
<name>A0A346KAG3_HAEIF</name>
<dbReference type="NCBIfam" id="TIGR01484">
    <property type="entry name" value="HAD-SF-IIB"/>
    <property type="match status" value="1"/>
</dbReference>
<dbReference type="NCBIfam" id="TIGR00099">
    <property type="entry name" value="Cof-subfamily"/>
    <property type="match status" value="1"/>
</dbReference>
<dbReference type="InterPro" id="IPR036412">
    <property type="entry name" value="HAD-like_sf"/>
</dbReference>
<dbReference type="PANTHER" id="PTHR10000">
    <property type="entry name" value="PHOSPHOSERINE PHOSPHATASE"/>
    <property type="match status" value="1"/>
</dbReference>
<dbReference type="GO" id="GO:0000287">
    <property type="term" value="F:magnesium ion binding"/>
    <property type="evidence" value="ECO:0007669"/>
    <property type="project" value="TreeGrafter"/>
</dbReference>
<dbReference type="InterPro" id="IPR006379">
    <property type="entry name" value="HAD-SF_hydro_IIB"/>
</dbReference>
<dbReference type="InterPro" id="IPR000150">
    <property type="entry name" value="Cof"/>
</dbReference>
<organism evidence="1">
    <name type="scientific">Haemophilus influenzae</name>
    <dbReference type="NCBI Taxonomy" id="727"/>
    <lineage>
        <taxon>Bacteria</taxon>
        <taxon>Pseudomonadati</taxon>
        <taxon>Pseudomonadota</taxon>
        <taxon>Gammaproteobacteria</taxon>
        <taxon>Pasteurellales</taxon>
        <taxon>Pasteurellaceae</taxon>
        <taxon>Haemophilus</taxon>
    </lineage>
</organism>
<dbReference type="GO" id="GO:0005829">
    <property type="term" value="C:cytosol"/>
    <property type="evidence" value="ECO:0007669"/>
    <property type="project" value="TreeGrafter"/>
</dbReference>
<dbReference type="Gene3D" id="3.40.50.1000">
    <property type="entry name" value="HAD superfamily/HAD-like"/>
    <property type="match status" value="1"/>
</dbReference>
<dbReference type="PANTHER" id="PTHR10000:SF8">
    <property type="entry name" value="HAD SUPERFAMILY HYDROLASE-LIKE, TYPE 3"/>
    <property type="match status" value="1"/>
</dbReference>
<accession>A0A346KAG3</accession>
<dbReference type="InterPro" id="IPR023214">
    <property type="entry name" value="HAD_sf"/>
</dbReference>
<keyword evidence="1" id="KW-0378">Hydrolase</keyword>
<sequence>MMYKAVFSDFDGTLLTSQHTISPRTVAVIKRLTANGIPFVPISARSPLGILPYWKQLETNNVLVAFSGALILNQNLEPIYSVQIDPKDILEINTVLAEHPLLGVNYYTNNDCHARDVENKWVIYECSVTKIEIHPFDEVATSSPHKIQIIGEAEEIIEIEVLLKKKFPHLSICRSHANFLEVMHKNATKGSAVRFLEDYFGVQTNEVIAFGDNFNDLDMLQHAGLGVAMGNAPDEIKQAANVITATNNEDGLALILEEKFPE</sequence>
<dbReference type="OMA" id="GAWIQDP"/>
<reference evidence="1" key="1">
    <citation type="submission" date="2018-08" db="EMBL/GenBank/DDBJ databases">
        <title>Antagonistic pleiotropy in the bifunctional surface protein FadL/P1 during adaptation of Haemophilus influenzae to chronic lung infection associated with COPD.</title>
        <authorList>
            <person name="Moleres J."/>
            <person name="Ehrlich R."/>
        </authorList>
    </citation>
    <scope>NUCLEOTIDE SEQUENCE [LARGE SCALE GENOMIC DNA]</scope>
    <source>
        <strain evidence="1">P668-6062</strain>
    </source>
</reference>
<dbReference type="CDD" id="cd07516">
    <property type="entry name" value="HAD_Pase"/>
    <property type="match status" value="1"/>
</dbReference>
<dbReference type="PRINTS" id="PR00119">
    <property type="entry name" value="CATATPASE"/>
</dbReference>
<dbReference type="PROSITE" id="PS01228">
    <property type="entry name" value="COF_1"/>
    <property type="match status" value="1"/>
</dbReference>
<dbReference type="SFLD" id="SFLDG01140">
    <property type="entry name" value="C2.B:_Phosphomannomutase_and_P"/>
    <property type="match status" value="1"/>
</dbReference>